<feature type="transmembrane region" description="Helical" evidence="5">
    <location>
        <begin position="336"/>
        <end position="356"/>
    </location>
</feature>
<sequence>MDVIRFGFIQFKRMLKDKKVLVLMVLGSLIIIGVVGFISKKINSSSVGINVAFNVLDKGYYGDKLIKDLKIEDDVHHEKNSEKVLESLKNNDIIAIYEIPKNFTEKIRKGEKPIINTYKREKGNGTDLIEKRINEEINKMLKVNLLLKNKIIKNNSELYNYKVKVEIKRNKIVSDNSMMTSFILISYIFFTANYVVSEVLSLRKQNILKRAITTPNRPWKIIGGIYIGMFFTISLIYSIIALVGRKIVYYPIEYLPMVIINVVLITLIAMSVGVFLTRISKNEGLTSMIVSMVGTANVFLGFKTLGNNSQGSIVLNSLTKLSPFYWSFDSIKNLKLFPNAIILILIALVFFTAGNIKLRNFVND</sequence>
<evidence type="ECO:0000256" key="3">
    <source>
        <dbReference type="ARBA" id="ARBA00022989"/>
    </source>
</evidence>
<evidence type="ECO:0000256" key="5">
    <source>
        <dbReference type="SAM" id="Phobius"/>
    </source>
</evidence>
<evidence type="ECO:0000256" key="4">
    <source>
        <dbReference type="ARBA" id="ARBA00023136"/>
    </source>
</evidence>
<gene>
    <name evidence="7" type="ORF">GCM10008906_27050</name>
</gene>
<dbReference type="EMBL" id="BAAACG010000010">
    <property type="protein sequence ID" value="GAA0743363.1"/>
    <property type="molecule type" value="Genomic_DNA"/>
</dbReference>
<protein>
    <submittedName>
        <fullName evidence="7">ABC transporter permease</fullName>
    </submittedName>
</protein>
<comment type="caution">
    <text evidence="7">The sequence shown here is derived from an EMBL/GenBank/DDBJ whole genome shotgun (WGS) entry which is preliminary data.</text>
</comment>
<proteinExistence type="predicted"/>
<dbReference type="PANTHER" id="PTHR43027">
    <property type="entry name" value="DOXORUBICIN RESISTANCE ABC TRANSPORTER PERMEASE PROTEIN DRRC-RELATED"/>
    <property type="match status" value="1"/>
</dbReference>
<dbReference type="PANTHER" id="PTHR43027:SF1">
    <property type="entry name" value="DOXORUBICIN RESISTANCE ABC TRANSPORTER PERMEASE PROTEIN DRRC-RELATED"/>
    <property type="match status" value="1"/>
</dbReference>
<feature type="transmembrane region" description="Helical" evidence="5">
    <location>
        <begin position="221"/>
        <end position="242"/>
    </location>
</feature>
<feature type="transmembrane region" description="Helical" evidence="5">
    <location>
        <begin position="178"/>
        <end position="200"/>
    </location>
</feature>
<feature type="transmembrane region" description="Helical" evidence="5">
    <location>
        <begin position="20"/>
        <end position="38"/>
    </location>
</feature>
<dbReference type="InterPro" id="IPR052902">
    <property type="entry name" value="ABC-2_transporter"/>
</dbReference>
<organism evidence="7 8">
    <name type="scientific">Clostridium oceanicum</name>
    <dbReference type="NCBI Taxonomy" id="1543"/>
    <lineage>
        <taxon>Bacteria</taxon>
        <taxon>Bacillati</taxon>
        <taxon>Bacillota</taxon>
        <taxon>Clostridia</taxon>
        <taxon>Eubacteriales</taxon>
        <taxon>Clostridiaceae</taxon>
        <taxon>Clostridium</taxon>
    </lineage>
</organism>
<keyword evidence="4 5" id="KW-0472">Membrane</keyword>
<dbReference type="Proteomes" id="UP001501510">
    <property type="component" value="Unassembled WGS sequence"/>
</dbReference>
<reference evidence="7 8" key="1">
    <citation type="journal article" date="2019" name="Int. J. Syst. Evol. Microbiol.">
        <title>The Global Catalogue of Microorganisms (GCM) 10K type strain sequencing project: providing services to taxonomists for standard genome sequencing and annotation.</title>
        <authorList>
            <consortium name="The Broad Institute Genomics Platform"/>
            <consortium name="The Broad Institute Genome Sequencing Center for Infectious Disease"/>
            <person name="Wu L."/>
            <person name="Ma J."/>
        </authorList>
    </citation>
    <scope>NUCLEOTIDE SEQUENCE [LARGE SCALE GENOMIC DNA]</scope>
    <source>
        <strain evidence="7 8">JCM 1407</strain>
    </source>
</reference>
<evidence type="ECO:0000256" key="2">
    <source>
        <dbReference type="ARBA" id="ARBA00022692"/>
    </source>
</evidence>
<dbReference type="Gene3D" id="3.40.1710.10">
    <property type="entry name" value="abc type-2 transporter like domain"/>
    <property type="match status" value="1"/>
</dbReference>
<keyword evidence="3 5" id="KW-1133">Transmembrane helix</keyword>
<evidence type="ECO:0000313" key="8">
    <source>
        <dbReference type="Proteomes" id="UP001501510"/>
    </source>
</evidence>
<dbReference type="Pfam" id="PF12698">
    <property type="entry name" value="ABC2_membrane_3"/>
    <property type="match status" value="1"/>
</dbReference>
<comment type="subcellular location">
    <subcellularLocation>
        <location evidence="1">Membrane</location>
        <topology evidence="1">Multi-pass membrane protein</topology>
    </subcellularLocation>
</comment>
<evidence type="ECO:0000259" key="6">
    <source>
        <dbReference type="Pfam" id="PF12698"/>
    </source>
</evidence>
<keyword evidence="2 5" id="KW-0812">Transmembrane</keyword>
<keyword evidence="8" id="KW-1185">Reference proteome</keyword>
<dbReference type="RefSeq" id="WP_343762252.1">
    <property type="nucleotide sequence ID" value="NZ_BAAACG010000010.1"/>
</dbReference>
<evidence type="ECO:0000313" key="7">
    <source>
        <dbReference type="EMBL" id="GAA0743363.1"/>
    </source>
</evidence>
<dbReference type="InterPro" id="IPR013525">
    <property type="entry name" value="ABC2_TM"/>
</dbReference>
<name>A0ABN1JNA5_9CLOT</name>
<feature type="domain" description="ABC-2 type transporter transmembrane" evidence="6">
    <location>
        <begin position="18"/>
        <end position="353"/>
    </location>
</feature>
<accession>A0ABN1JNA5</accession>
<feature type="transmembrane region" description="Helical" evidence="5">
    <location>
        <begin position="284"/>
        <end position="302"/>
    </location>
</feature>
<evidence type="ECO:0000256" key="1">
    <source>
        <dbReference type="ARBA" id="ARBA00004141"/>
    </source>
</evidence>
<feature type="transmembrane region" description="Helical" evidence="5">
    <location>
        <begin position="254"/>
        <end position="277"/>
    </location>
</feature>